<dbReference type="Proteomes" id="UP000011750">
    <property type="component" value="Chromosome A01"/>
</dbReference>
<protein>
    <submittedName>
        <fullName evidence="1">Uncharacterized protein</fullName>
    </submittedName>
</protein>
<proteinExistence type="predicted"/>
<reference evidence="1" key="3">
    <citation type="submission" date="2023-03" db="UniProtKB">
        <authorList>
            <consortium name="EnsemblPlants"/>
        </authorList>
    </citation>
    <scope>IDENTIFICATION</scope>
    <source>
        <strain evidence="1">cv. Chiifu-401-42</strain>
    </source>
</reference>
<dbReference type="HOGENOM" id="CLU_1920018_0_0_1"/>
<dbReference type="InParanoid" id="M4D4D2"/>
<name>M4D4D2_BRACM</name>
<sequence length="132" mass="14950">MPFKSDLRTRTILLLNILGSNLEIVERVNVAVVTKAETMTIREIYTYIQQESAKFGNQLLWCNVYRSCSKEILVVHVDLGLSPSQIARAIHESIREMEGTLLIGSFQCGAEMWWTAMTDEGEGITSSQLYFT</sequence>
<dbReference type="AlphaFoldDB" id="M4D4D2"/>
<dbReference type="Gramene" id="Bra011336.1">
    <property type="protein sequence ID" value="Bra011336.1-P"/>
    <property type="gene ID" value="Bra011336"/>
</dbReference>
<evidence type="ECO:0000313" key="2">
    <source>
        <dbReference type="Proteomes" id="UP000011750"/>
    </source>
</evidence>
<accession>M4D4D2</accession>
<keyword evidence="2" id="KW-1185">Reference proteome</keyword>
<reference evidence="1 2" key="2">
    <citation type="journal article" date="2018" name="Hortic Res">
        <title>Improved Brassica rapa reference genome by single-molecule sequencing and chromosome conformation capture technologies.</title>
        <authorList>
            <person name="Zhang L."/>
            <person name="Cai X."/>
            <person name="Wu J."/>
            <person name="Liu M."/>
            <person name="Grob S."/>
            <person name="Cheng F."/>
            <person name="Liang J."/>
            <person name="Cai C."/>
            <person name="Liu Z."/>
            <person name="Liu B."/>
            <person name="Wang F."/>
            <person name="Li S."/>
            <person name="Liu F."/>
            <person name="Li X."/>
            <person name="Cheng L."/>
            <person name="Yang W."/>
            <person name="Li M.H."/>
            <person name="Grossniklaus U."/>
            <person name="Zheng H."/>
            <person name="Wang X."/>
        </authorList>
    </citation>
    <scope>NUCLEOTIDE SEQUENCE [LARGE SCALE GENOMIC DNA]</scope>
    <source>
        <strain evidence="1 2">cv. Chiifu-401-42</strain>
    </source>
</reference>
<dbReference type="EnsemblPlants" id="Bra011336.1">
    <property type="protein sequence ID" value="Bra011336.1-P"/>
    <property type="gene ID" value="Bra011336"/>
</dbReference>
<reference evidence="1 2" key="1">
    <citation type="journal article" date="2011" name="Nat. Genet.">
        <title>The genome of the mesopolyploid crop species Brassica rapa.</title>
        <authorList>
            <consortium name="Brassica rapa Genome Sequencing Project Consortium"/>
            <person name="Wang X."/>
            <person name="Wang H."/>
            <person name="Wang J."/>
            <person name="Sun R."/>
            <person name="Wu J."/>
            <person name="Liu S."/>
            <person name="Bai Y."/>
            <person name="Mun J.H."/>
            <person name="Bancroft I."/>
            <person name="Cheng F."/>
            <person name="Huang S."/>
            <person name="Li X."/>
            <person name="Hua W."/>
            <person name="Wang J."/>
            <person name="Wang X."/>
            <person name="Freeling M."/>
            <person name="Pires J.C."/>
            <person name="Paterson A.H."/>
            <person name="Chalhoub B."/>
            <person name="Wang B."/>
            <person name="Hayward A."/>
            <person name="Sharpe A.G."/>
            <person name="Park B.S."/>
            <person name="Weisshaar B."/>
            <person name="Liu B."/>
            <person name="Li B."/>
            <person name="Liu B."/>
            <person name="Tong C."/>
            <person name="Song C."/>
            <person name="Duran C."/>
            <person name="Peng C."/>
            <person name="Geng C."/>
            <person name="Koh C."/>
            <person name="Lin C."/>
            <person name="Edwards D."/>
            <person name="Mu D."/>
            <person name="Shen D."/>
            <person name="Soumpourou E."/>
            <person name="Li F."/>
            <person name="Fraser F."/>
            <person name="Conant G."/>
            <person name="Lassalle G."/>
            <person name="King G.J."/>
            <person name="Bonnema G."/>
            <person name="Tang H."/>
            <person name="Wang H."/>
            <person name="Belcram H."/>
            <person name="Zhou H."/>
            <person name="Hirakawa H."/>
            <person name="Abe H."/>
            <person name="Guo H."/>
            <person name="Wang H."/>
            <person name="Jin H."/>
            <person name="Parkin I.A."/>
            <person name="Batley J."/>
            <person name="Kim J.S."/>
            <person name="Just J."/>
            <person name="Li J."/>
            <person name="Xu J."/>
            <person name="Deng J."/>
            <person name="Kim J.A."/>
            <person name="Li J."/>
            <person name="Yu J."/>
            <person name="Meng J."/>
            <person name="Wang J."/>
            <person name="Min J."/>
            <person name="Poulain J."/>
            <person name="Wang J."/>
            <person name="Hatakeyama K."/>
            <person name="Wu K."/>
            <person name="Wang L."/>
            <person name="Fang L."/>
            <person name="Trick M."/>
            <person name="Links M.G."/>
            <person name="Zhao M."/>
            <person name="Jin M."/>
            <person name="Ramchiary N."/>
            <person name="Drou N."/>
            <person name="Berkman P.J."/>
            <person name="Cai Q."/>
            <person name="Huang Q."/>
            <person name="Li R."/>
            <person name="Tabata S."/>
            <person name="Cheng S."/>
            <person name="Zhang S."/>
            <person name="Zhang S."/>
            <person name="Huang S."/>
            <person name="Sato S."/>
            <person name="Sun S."/>
            <person name="Kwon S.J."/>
            <person name="Choi S.R."/>
            <person name="Lee T.H."/>
            <person name="Fan W."/>
            <person name="Zhao X."/>
            <person name="Tan X."/>
            <person name="Xu X."/>
            <person name="Wang Y."/>
            <person name="Qiu Y."/>
            <person name="Yin Y."/>
            <person name="Li Y."/>
            <person name="Du Y."/>
            <person name="Liao Y."/>
            <person name="Lim Y."/>
            <person name="Narusaka Y."/>
            <person name="Wang Y."/>
            <person name="Wang Z."/>
            <person name="Li Z."/>
            <person name="Wang Z."/>
            <person name="Xiong Z."/>
            <person name="Zhang Z."/>
        </authorList>
    </citation>
    <scope>NUCLEOTIDE SEQUENCE [LARGE SCALE GENOMIC DNA]</scope>
    <source>
        <strain evidence="1 2">cv. Chiifu-401-42</strain>
    </source>
</reference>
<organism evidence="1 2">
    <name type="scientific">Brassica campestris</name>
    <name type="common">Field mustard</name>
    <dbReference type="NCBI Taxonomy" id="3711"/>
    <lineage>
        <taxon>Eukaryota</taxon>
        <taxon>Viridiplantae</taxon>
        <taxon>Streptophyta</taxon>
        <taxon>Embryophyta</taxon>
        <taxon>Tracheophyta</taxon>
        <taxon>Spermatophyta</taxon>
        <taxon>Magnoliopsida</taxon>
        <taxon>eudicotyledons</taxon>
        <taxon>Gunneridae</taxon>
        <taxon>Pentapetalae</taxon>
        <taxon>rosids</taxon>
        <taxon>malvids</taxon>
        <taxon>Brassicales</taxon>
        <taxon>Brassicaceae</taxon>
        <taxon>Brassiceae</taxon>
        <taxon>Brassica</taxon>
    </lineage>
</organism>
<evidence type="ECO:0000313" key="1">
    <source>
        <dbReference type="EnsemblPlants" id="Bra011336.1-P"/>
    </source>
</evidence>